<name>A0A563EMU1_9PSEU</name>
<dbReference type="RefSeq" id="WP_146356982.1">
    <property type="nucleotide sequence ID" value="NZ_VOBR01000023.1"/>
</dbReference>
<sequence length="259" mass="27809">MSDLPKRPRTRPDLAVLRRGPGEVQIGIHPEHALVVGELPEAFVDELLGLDGRHTVTELGERVEKRGEDPAEFTELLRSLDDVGLIDRGQPERRIAVSGDGELADVIRSLVDDAKDPDLTIVTDFPAPELVTDLMSARAPHLAVRAREGVGVIGPLVLPGRTACTTCVDLHRTDTDDRWPAVAAQLIAKPAPADRVLATATGAMAVTQALLIADFVRGGGLTPPTWNGTIELRPAVGTTSQRSWHPHPDCACAAHNMAW</sequence>
<organism evidence="1 2">
    <name type="scientific">Lentzea tibetensis</name>
    <dbReference type="NCBI Taxonomy" id="2591470"/>
    <lineage>
        <taxon>Bacteria</taxon>
        <taxon>Bacillati</taxon>
        <taxon>Actinomycetota</taxon>
        <taxon>Actinomycetes</taxon>
        <taxon>Pseudonocardiales</taxon>
        <taxon>Pseudonocardiaceae</taxon>
        <taxon>Lentzea</taxon>
    </lineage>
</organism>
<dbReference type="EMBL" id="VOBR01000023">
    <property type="protein sequence ID" value="TWP47934.1"/>
    <property type="molecule type" value="Genomic_DNA"/>
</dbReference>
<evidence type="ECO:0008006" key="3">
    <source>
        <dbReference type="Google" id="ProtNLM"/>
    </source>
</evidence>
<dbReference type="AlphaFoldDB" id="A0A563EMU1"/>
<dbReference type="OrthoDB" id="4426339at2"/>
<gene>
    <name evidence="1" type="ORF">FKR81_30110</name>
</gene>
<proteinExistence type="predicted"/>
<reference evidence="1 2" key="1">
    <citation type="submission" date="2019-07" db="EMBL/GenBank/DDBJ databases">
        <title>Lentzea xizangensis sp. nov., isolated from Qinghai-Tibetan Plateau Soils.</title>
        <authorList>
            <person name="Huang J."/>
        </authorList>
    </citation>
    <scope>NUCLEOTIDE SEQUENCE [LARGE SCALE GENOMIC DNA]</scope>
    <source>
        <strain evidence="1 2">FXJ1.1311</strain>
    </source>
</reference>
<dbReference type="Gene3D" id="3.40.50.720">
    <property type="entry name" value="NAD(P)-binding Rossmann-like Domain"/>
    <property type="match status" value="1"/>
</dbReference>
<accession>A0A563EMU1</accession>
<keyword evidence="2" id="KW-1185">Reference proteome</keyword>
<protein>
    <recommendedName>
        <fullName evidence="3">Bacteriocin biosynthesis cyclodehydratase domain-containing protein</fullName>
    </recommendedName>
</protein>
<dbReference type="Proteomes" id="UP000316639">
    <property type="component" value="Unassembled WGS sequence"/>
</dbReference>
<evidence type="ECO:0000313" key="1">
    <source>
        <dbReference type="EMBL" id="TWP47934.1"/>
    </source>
</evidence>
<comment type="caution">
    <text evidence="1">The sequence shown here is derived from an EMBL/GenBank/DDBJ whole genome shotgun (WGS) entry which is preliminary data.</text>
</comment>
<evidence type="ECO:0000313" key="2">
    <source>
        <dbReference type="Proteomes" id="UP000316639"/>
    </source>
</evidence>